<sequence length="82" mass="9596">AFSAEKYSTISIIYLIIELLKFEFTVDPNLLLVDDDYDLNDKYESDIGSDSKNKEDYTQDILNVQSTIAQVKWAIYNSLWKY</sequence>
<name>A0ACA9NGB8_9GLOM</name>
<protein>
    <submittedName>
        <fullName evidence="1">16103_t:CDS:1</fullName>
    </submittedName>
</protein>
<dbReference type="EMBL" id="CAJVPW010013428">
    <property type="protein sequence ID" value="CAG8644939.1"/>
    <property type="molecule type" value="Genomic_DNA"/>
</dbReference>
<gene>
    <name evidence="1" type="ORF">SPELUC_LOCUS8703</name>
</gene>
<comment type="caution">
    <text evidence="1">The sequence shown here is derived from an EMBL/GenBank/DDBJ whole genome shotgun (WGS) entry which is preliminary data.</text>
</comment>
<evidence type="ECO:0000313" key="1">
    <source>
        <dbReference type="EMBL" id="CAG8644939.1"/>
    </source>
</evidence>
<evidence type="ECO:0000313" key="2">
    <source>
        <dbReference type="Proteomes" id="UP000789366"/>
    </source>
</evidence>
<feature type="non-terminal residue" evidence="1">
    <location>
        <position position="1"/>
    </location>
</feature>
<organism evidence="1 2">
    <name type="scientific">Cetraspora pellucida</name>
    <dbReference type="NCBI Taxonomy" id="1433469"/>
    <lineage>
        <taxon>Eukaryota</taxon>
        <taxon>Fungi</taxon>
        <taxon>Fungi incertae sedis</taxon>
        <taxon>Mucoromycota</taxon>
        <taxon>Glomeromycotina</taxon>
        <taxon>Glomeromycetes</taxon>
        <taxon>Diversisporales</taxon>
        <taxon>Gigasporaceae</taxon>
        <taxon>Cetraspora</taxon>
    </lineage>
</organism>
<reference evidence="1" key="1">
    <citation type="submission" date="2021-06" db="EMBL/GenBank/DDBJ databases">
        <authorList>
            <person name="Kallberg Y."/>
            <person name="Tangrot J."/>
            <person name="Rosling A."/>
        </authorList>
    </citation>
    <scope>NUCLEOTIDE SEQUENCE</scope>
    <source>
        <strain evidence="1">28 12/20/2015</strain>
    </source>
</reference>
<dbReference type="Proteomes" id="UP000789366">
    <property type="component" value="Unassembled WGS sequence"/>
</dbReference>
<proteinExistence type="predicted"/>
<accession>A0ACA9NGB8</accession>
<keyword evidence="2" id="KW-1185">Reference proteome</keyword>